<keyword evidence="6" id="KW-1133">Transmembrane helix</keyword>
<dbReference type="InterPro" id="IPR042216">
    <property type="entry name" value="MitoNEET_CISD"/>
</dbReference>
<evidence type="ECO:0000256" key="2">
    <source>
        <dbReference type="ARBA" id="ARBA00022723"/>
    </source>
</evidence>
<dbReference type="PANTHER" id="PTHR46491:SF3">
    <property type="entry name" value="CDGSH IRON-SULFUR DOMAIN-CONTAINING PROTEIN 3, MITOCHONDRIAL"/>
    <property type="match status" value="1"/>
</dbReference>
<dbReference type="Pfam" id="PF09360">
    <property type="entry name" value="zf-CDGSH"/>
    <property type="match status" value="1"/>
</dbReference>
<dbReference type="GO" id="GO:0051537">
    <property type="term" value="F:2 iron, 2 sulfur cluster binding"/>
    <property type="evidence" value="ECO:0007669"/>
    <property type="project" value="UniProtKB-KW"/>
</dbReference>
<evidence type="ECO:0000256" key="1">
    <source>
        <dbReference type="ARBA" id="ARBA00022714"/>
    </source>
</evidence>
<protein>
    <recommendedName>
        <fullName evidence="7">Iron-binding zinc finger CDGSH type domain-containing protein</fullName>
    </recommendedName>
</protein>
<evidence type="ECO:0000256" key="5">
    <source>
        <dbReference type="ARBA" id="ARBA00034078"/>
    </source>
</evidence>
<dbReference type="PANTHER" id="PTHR46491">
    <property type="entry name" value="CDGSH IRON SULFUR DOMAIN PROTEIN HOMOLOG"/>
    <property type="match status" value="1"/>
</dbReference>
<organism evidence="8 9">
    <name type="scientific">Rhizopus oryzae</name>
    <name type="common">Mucormycosis agent</name>
    <name type="synonym">Rhizopus arrhizus var. delemar</name>
    <dbReference type="NCBI Taxonomy" id="64495"/>
    <lineage>
        <taxon>Eukaryota</taxon>
        <taxon>Fungi</taxon>
        <taxon>Fungi incertae sedis</taxon>
        <taxon>Mucoromycota</taxon>
        <taxon>Mucoromycotina</taxon>
        <taxon>Mucoromycetes</taxon>
        <taxon>Mucorales</taxon>
        <taxon>Mucorineae</taxon>
        <taxon>Rhizopodaceae</taxon>
        <taxon>Rhizopus</taxon>
    </lineage>
</organism>
<evidence type="ECO:0000256" key="6">
    <source>
        <dbReference type="SAM" id="Phobius"/>
    </source>
</evidence>
<evidence type="ECO:0000313" key="8">
    <source>
        <dbReference type="EMBL" id="KAG1308181.1"/>
    </source>
</evidence>
<dbReference type="SMART" id="SM00704">
    <property type="entry name" value="ZnF_CDGSH"/>
    <property type="match status" value="2"/>
</dbReference>
<evidence type="ECO:0000256" key="3">
    <source>
        <dbReference type="ARBA" id="ARBA00023004"/>
    </source>
</evidence>
<gene>
    <name evidence="8" type="ORF">G6F64_006238</name>
</gene>
<dbReference type="OrthoDB" id="15717at2759"/>
<keyword evidence="6" id="KW-0472">Membrane</keyword>
<dbReference type="Proteomes" id="UP000716291">
    <property type="component" value="Unassembled WGS sequence"/>
</dbReference>
<reference evidence="8" key="1">
    <citation type="journal article" date="2020" name="Microb. Genom.">
        <title>Genetic diversity of clinical and environmental Mucorales isolates obtained from an investigation of mucormycosis cases among solid organ transplant recipients.</title>
        <authorList>
            <person name="Nguyen M.H."/>
            <person name="Kaul D."/>
            <person name="Muto C."/>
            <person name="Cheng S.J."/>
            <person name="Richter R.A."/>
            <person name="Bruno V.M."/>
            <person name="Liu G."/>
            <person name="Beyhan S."/>
            <person name="Sundermann A.J."/>
            <person name="Mounaud S."/>
            <person name="Pasculle A.W."/>
            <person name="Nierman W.C."/>
            <person name="Driscoll E."/>
            <person name="Cumbie R."/>
            <person name="Clancy C.J."/>
            <person name="Dupont C.L."/>
        </authorList>
    </citation>
    <scope>NUCLEOTIDE SEQUENCE</scope>
    <source>
        <strain evidence="8">GL11</strain>
    </source>
</reference>
<proteinExistence type="predicted"/>
<keyword evidence="3" id="KW-0408">Iron</keyword>
<keyword evidence="9" id="KW-1185">Reference proteome</keyword>
<feature type="domain" description="Iron-binding zinc finger CDGSH type" evidence="7">
    <location>
        <begin position="56"/>
        <end position="92"/>
    </location>
</feature>
<dbReference type="EMBL" id="JAANQT010000817">
    <property type="protein sequence ID" value="KAG1308181.1"/>
    <property type="molecule type" value="Genomic_DNA"/>
</dbReference>
<sequence length="157" mass="17889">MSTSAEKKTPEPTFVQAKPYKVDLEPGKEYYWCTCGESKTQPFCDGSHRKEGAFKPKKIVVDEAKTYYLCGCKYTHDELGFCDGTHRKEEGIRKYNEFLLKANNSLKLQKEEIIKSQLELESKLKKVEKKQKIANIIAGLSLSLVIAGIAATKYYHK</sequence>
<dbReference type="GO" id="GO:0046872">
    <property type="term" value="F:metal ion binding"/>
    <property type="evidence" value="ECO:0007669"/>
    <property type="project" value="UniProtKB-KW"/>
</dbReference>
<comment type="caution">
    <text evidence="8">The sequence shown here is derived from an EMBL/GenBank/DDBJ whole genome shotgun (WGS) entry which is preliminary data.</text>
</comment>
<evidence type="ECO:0000256" key="4">
    <source>
        <dbReference type="ARBA" id="ARBA00023014"/>
    </source>
</evidence>
<evidence type="ECO:0000313" key="9">
    <source>
        <dbReference type="Proteomes" id="UP000716291"/>
    </source>
</evidence>
<accession>A0A9P7BSM2</accession>
<feature type="domain" description="Iron-binding zinc finger CDGSH type" evidence="7">
    <location>
        <begin position="17"/>
        <end position="54"/>
    </location>
</feature>
<dbReference type="GO" id="GO:0005739">
    <property type="term" value="C:mitochondrion"/>
    <property type="evidence" value="ECO:0007669"/>
    <property type="project" value="TreeGrafter"/>
</dbReference>
<feature type="transmembrane region" description="Helical" evidence="6">
    <location>
        <begin position="133"/>
        <end position="155"/>
    </location>
</feature>
<dbReference type="InterPro" id="IPR018967">
    <property type="entry name" value="FeS-contain_CDGSH-typ"/>
</dbReference>
<keyword evidence="6" id="KW-0812">Transmembrane</keyword>
<keyword evidence="1" id="KW-0001">2Fe-2S</keyword>
<comment type="cofactor">
    <cofactor evidence="5">
        <name>[2Fe-2S] cluster</name>
        <dbReference type="ChEBI" id="CHEBI:190135"/>
    </cofactor>
</comment>
<dbReference type="AlphaFoldDB" id="A0A9P7BSM2"/>
<keyword evidence="2" id="KW-0479">Metal-binding</keyword>
<evidence type="ECO:0000259" key="7">
    <source>
        <dbReference type="SMART" id="SM00704"/>
    </source>
</evidence>
<keyword evidence="4" id="KW-0411">Iron-sulfur</keyword>
<dbReference type="InterPro" id="IPR052950">
    <property type="entry name" value="CISD"/>
</dbReference>
<name>A0A9P7BSM2_RHIOR</name>
<dbReference type="Gene3D" id="3.40.5.90">
    <property type="entry name" value="CDGSH iron-sulfur domain, mitoNEET-type"/>
    <property type="match status" value="2"/>
</dbReference>